<dbReference type="AlphaFoldDB" id="A0A0K6FMG1"/>
<protein>
    <submittedName>
        <fullName evidence="3">Fibroblast growth factor receptor 1</fullName>
    </submittedName>
</protein>
<dbReference type="Pfam" id="PF07714">
    <property type="entry name" value="PK_Tyr_Ser-Thr"/>
    <property type="match status" value="1"/>
</dbReference>
<dbReference type="GO" id="GO:0005524">
    <property type="term" value="F:ATP binding"/>
    <property type="evidence" value="ECO:0007669"/>
    <property type="project" value="InterPro"/>
</dbReference>
<dbReference type="Proteomes" id="UP000044841">
    <property type="component" value="Unassembled WGS sequence"/>
</dbReference>
<keyword evidence="4" id="KW-1185">Reference proteome</keyword>
<dbReference type="PANTHER" id="PTHR44329:SF214">
    <property type="entry name" value="PROTEIN KINASE DOMAIN-CONTAINING PROTEIN"/>
    <property type="match status" value="1"/>
</dbReference>
<dbReference type="InterPro" id="IPR008271">
    <property type="entry name" value="Ser/Thr_kinase_AS"/>
</dbReference>
<dbReference type="InterPro" id="IPR051681">
    <property type="entry name" value="Ser/Thr_Kinases-Pseudokinases"/>
</dbReference>
<dbReference type="PROSITE" id="PS50011">
    <property type="entry name" value="PROTEIN_KINASE_DOM"/>
    <property type="match status" value="1"/>
</dbReference>
<evidence type="ECO:0000313" key="4">
    <source>
        <dbReference type="Proteomes" id="UP000044841"/>
    </source>
</evidence>
<evidence type="ECO:0000259" key="2">
    <source>
        <dbReference type="PROSITE" id="PS50011"/>
    </source>
</evidence>
<dbReference type="PANTHER" id="PTHR44329">
    <property type="entry name" value="SERINE/THREONINE-PROTEIN KINASE TNNI3K-RELATED"/>
    <property type="match status" value="1"/>
</dbReference>
<dbReference type="SMART" id="SM00220">
    <property type="entry name" value="S_TKc"/>
    <property type="match status" value="1"/>
</dbReference>
<dbReference type="InterPro" id="IPR001245">
    <property type="entry name" value="Ser-Thr/Tyr_kinase_cat_dom"/>
</dbReference>
<keyword evidence="3" id="KW-0675">Receptor</keyword>
<organism evidence="3 4">
    <name type="scientific">Rhizoctonia solani</name>
    <dbReference type="NCBI Taxonomy" id="456999"/>
    <lineage>
        <taxon>Eukaryota</taxon>
        <taxon>Fungi</taxon>
        <taxon>Dikarya</taxon>
        <taxon>Basidiomycota</taxon>
        <taxon>Agaricomycotina</taxon>
        <taxon>Agaricomycetes</taxon>
        <taxon>Cantharellales</taxon>
        <taxon>Ceratobasidiaceae</taxon>
        <taxon>Rhizoctonia</taxon>
    </lineage>
</organism>
<dbReference type="SUPFAM" id="SSF56112">
    <property type="entry name" value="Protein kinase-like (PK-like)"/>
    <property type="match status" value="1"/>
</dbReference>
<dbReference type="Gene3D" id="1.10.510.10">
    <property type="entry name" value="Transferase(Phosphotransferase) domain 1"/>
    <property type="match status" value="1"/>
</dbReference>
<dbReference type="GO" id="GO:0004674">
    <property type="term" value="F:protein serine/threonine kinase activity"/>
    <property type="evidence" value="ECO:0007669"/>
    <property type="project" value="TreeGrafter"/>
</dbReference>
<gene>
    <name evidence="3" type="ORF">RSOLAG22IIIB_03060</name>
</gene>
<dbReference type="PROSITE" id="PS00108">
    <property type="entry name" value="PROTEIN_KINASE_ST"/>
    <property type="match status" value="1"/>
</dbReference>
<proteinExistence type="predicted"/>
<feature type="domain" description="Protein kinase" evidence="2">
    <location>
        <begin position="171"/>
        <end position="444"/>
    </location>
</feature>
<name>A0A0K6FMG1_9AGAM</name>
<dbReference type="InterPro" id="IPR000719">
    <property type="entry name" value="Prot_kinase_dom"/>
</dbReference>
<feature type="region of interest" description="Disordered" evidence="1">
    <location>
        <begin position="70"/>
        <end position="107"/>
    </location>
</feature>
<dbReference type="InterPro" id="IPR011009">
    <property type="entry name" value="Kinase-like_dom_sf"/>
</dbReference>
<evidence type="ECO:0000313" key="3">
    <source>
        <dbReference type="EMBL" id="CUA67416.1"/>
    </source>
</evidence>
<accession>A0A0K6FMG1</accession>
<dbReference type="EMBL" id="CYGV01000113">
    <property type="protein sequence ID" value="CUA67416.1"/>
    <property type="molecule type" value="Genomic_DNA"/>
</dbReference>
<evidence type="ECO:0000256" key="1">
    <source>
        <dbReference type="SAM" id="MobiDB-lite"/>
    </source>
</evidence>
<reference evidence="3 4" key="1">
    <citation type="submission" date="2015-07" db="EMBL/GenBank/DDBJ databases">
        <authorList>
            <person name="Noorani M."/>
        </authorList>
    </citation>
    <scope>NUCLEOTIDE SEQUENCE [LARGE SCALE GENOMIC DNA]</scope>
    <source>
        <strain evidence="3">BBA 69670</strain>
    </source>
</reference>
<sequence>MANDVYEDIVPHTLSVKSAYKIRVEPPTEVVAGGSESAQKEYQDNEETRTTVNDVFGRVRLLPGYEVESNASMKRLRTPSPMSNPSAHPISSKRARTDAEVGAPTDTIGTHACDIEESLDKEPITTEGERSSLLVCNVQNVRSKEMTSLEMFNCLKEHGCPDLQASIDASKFSSCRVAEGSFGDVWKGQLTDGTAIAVKVLRYGLLSEDGSKSIKRAMREIYNWSKLEHKNVHKLLGVTMFEERIGMVSNWMEYGTLQHYLRHHNSADRCKLCLQVAEGVAYIHNENMIHGDLKASNILVSSDGTPKLTDFDHSIISDCSLQFSATTRIGGGTLRWMAPELVIDEDEDEDEEQEAQEKTRQTDVYALGMTLLEIMTNAIPYSECQREPQIIHRLSRKKYPKRPMEHFPETQEGNRMWNLLTHCWDHNPTSRPTADDVVMRLSVL</sequence>